<dbReference type="OrthoDB" id="905355at2759"/>
<proteinExistence type="predicted"/>
<evidence type="ECO:0000313" key="2">
    <source>
        <dbReference type="EMBL" id="PRQ39234.1"/>
    </source>
</evidence>
<keyword evidence="1" id="KW-0732">Signal</keyword>
<keyword evidence="3" id="KW-1185">Reference proteome</keyword>
<comment type="caution">
    <text evidence="2">The sequence shown here is derived from an EMBL/GenBank/DDBJ whole genome shotgun (WGS) entry which is preliminary data.</text>
</comment>
<dbReference type="PANTHER" id="PTHR34458:SF5">
    <property type="entry name" value="POLLEN OLE E 1 ALLERGEN AND EXTENSIN FAMILY PROTEIN"/>
    <property type="match status" value="1"/>
</dbReference>
<dbReference type="InterPro" id="IPR040404">
    <property type="entry name" value="Phylloplanin-like"/>
</dbReference>
<dbReference type="OMA" id="FRMAMNT"/>
<dbReference type="Proteomes" id="UP000238479">
    <property type="component" value="Chromosome 4"/>
</dbReference>
<feature type="chain" id="PRO_5015146606" description="Immunoglobulin-like protein" evidence="1">
    <location>
        <begin position="21"/>
        <end position="165"/>
    </location>
</feature>
<sequence length="165" mass="16873">MAPSKRTMLFVCLLVAAVAAVVPIAQGGLFGNLVDLIRIQGRIFCSANGGATVGTNGTILTPAFANATVLLRCGAGNGPVLGTVETNSDGMFSFLLDSSYFKTAQISSECRVVVTTPLGSCNATLASAGSLTSILTPLGNTTVGLLPIVNFGTFGMFNYTNVTIN</sequence>
<evidence type="ECO:0000313" key="3">
    <source>
        <dbReference type="Proteomes" id="UP000238479"/>
    </source>
</evidence>
<feature type="signal peptide" evidence="1">
    <location>
        <begin position="1"/>
        <end position="20"/>
    </location>
</feature>
<dbReference type="Gramene" id="PRQ39234">
    <property type="protein sequence ID" value="PRQ39234"/>
    <property type="gene ID" value="RchiOBHm_Chr4g0422901"/>
</dbReference>
<accession>A0A2P6QYI4</accession>
<evidence type="ECO:0008006" key="4">
    <source>
        <dbReference type="Google" id="ProtNLM"/>
    </source>
</evidence>
<protein>
    <recommendedName>
        <fullName evidence="4">Immunoglobulin-like protein</fullName>
    </recommendedName>
</protein>
<evidence type="ECO:0000256" key="1">
    <source>
        <dbReference type="SAM" id="SignalP"/>
    </source>
</evidence>
<dbReference type="PANTHER" id="PTHR34458">
    <property type="entry name" value="POLLEN OLE E 1 ALLERGEN AND EXTENSIN FAMILY PROTEIN-RELATED"/>
    <property type="match status" value="1"/>
</dbReference>
<name>A0A2P6QYI4_ROSCH</name>
<dbReference type="EMBL" id="PDCK01000042">
    <property type="protein sequence ID" value="PRQ39234.1"/>
    <property type="molecule type" value="Genomic_DNA"/>
</dbReference>
<reference evidence="2 3" key="1">
    <citation type="journal article" date="2018" name="Nat. Genet.">
        <title>The Rosa genome provides new insights in the design of modern roses.</title>
        <authorList>
            <person name="Bendahmane M."/>
        </authorList>
    </citation>
    <scope>NUCLEOTIDE SEQUENCE [LARGE SCALE GENOMIC DNA]</scope>
    <source>
        <strain evidence="3">cv. Old Blush</strain>
    </source>
</reference>
<dbReference type="AlphaFoldDB" id="A0A2P6QYI4"/>
<organism evidence="2 3">
    <name type="scientific">Rosa chinensis</name>
    <name type="common">China rose</name>
    <dbReference type="NCBI Taxonomy" id="74649"/>
    <lineage>
        <taxon>Eukaryota</taxon>
        <taxon>Viridiplantae</taxon>
        <taxon>Streptophyta</taxon>
        <taxon>Embryophyta</taxon>
        <taxon>Tracheophyta</taxon>
        <taxon>Spermatophyta</taxon>
        <taxon>Magnoliopsida</taxon>
        <taxon>eudicotyledons</taxon>
        <taxon>Gunneridae</taxon>
        <taxon>Pentapetalae</taxon>
        <taxon>rosids</taxon>
        <taxon>fabids</taxon>
        <taxon>Rosales</taxon>
        <taxon>Rosaceae</taxon>
        <taxon>Rosoideae</taxon>
        <taxon>Rosoideae incertae sedis</taxon>
        <taxon>Rosa</taxon>
    </lineage>
</organism>
<gene>
    <name evidence="2" type="ORF">RchiOBHm_Chr4g0422901</name>
</gene>